<dbReference type="EMBL" id="JACHEB010000012">
    <property type="protein sequence ID" value="MBB5330855.1"/>
    <property type="molecule type" value="Genomic_DNA"/>
</dbReference>
<dbReference type="Pfam" id="PF12762">
    <property type="entry name" value="DDE_Tnp_IS1595"/>
    <property type="match status" value="1"/>
</dbReference>
<accession>A0A9X0QII3</accession>
<name>A0A9X0QII3_9BACT</name>
<evidence type="ECO:0000313" key="3">
    <source>
        <dbReference type="Proteomes" id="UP000535182"/>
    </source>
</evidence>
<organism evidence="2 3">
    <name type="scientific">Tunturiibacter gelidiferens</name>
    <dbReference type="NCBI Taxonomy" id="3069689"/>
    <lineage>
        <taxon>Bacteria</taxon>
        <taxon>Pseudomonadati</taxon>
        <taxon>Acidobacteriota</taxon>
        <taxon>Terriglobia</taxon>
        <taxon>Terriglobales</taxon>
        <taxon>Acidobacteriaceae</taxon>
        <taxon>Tunturiibacter</taxon>
    </lineage>
</organism>
<dbReference type="InterPro" id="IPR024445">
    <property type="entry name" value="Tnp_ISXO2-like"/>
</dbReference>
<comment type="caution">
    <text evidence="2">The sequence shown here is derived from an EMBL/GenBank/DDBJ whole genome shotgun (WGS) entry which is preliminary data.</text>
</comment>
<evidence type="ECO:0000313" key="2">
    <source>
        <dbReference type="EMBL" id="MBB5330855.1"/>
    </source>
</evidence>
<feature type="domain" description="ISXO2-like transposase" evidence="1">
    <location>
        <begin position="5"/>
        <end position="88"/>
    </location>
</feature>
<protein>
    <recommendedName>
        <fullName evidence="1">ISXO2-like transposase domain-containing protein</fullName>
    </recommendedName>
</protein>
<gene>
    <name evidence="2" type="ORF">HDF14_004492</name>
</gene>
<evidence type="ECO:0000259" key="1">
    <source>
        <dbReference type="Pfam" id="PF12762"/>
    </source>
</evidence>
<dbReference type="RefSeq" id="WP_183980678.1">
    <property type="nucleotide sequence ID" value="NZ_JACHEB010000012.1"/>
</dbReference>
<dbReference type="AlphaFoldDB" id="A0A9X0QII3"/>
<proteinExistence type="predicted"/>
<dbReference type="Proteomes" id="UP000535182">
    <property type="component" value="Unassembled WGS sequence"/>
</dbReference>
<keyword evidence="3" id="KW-1185">Reference proteome</keyword>
<sequence length="117" mass="13732">MREAIAQRLDSDTPHVVTDGKPLYKGVIPTIKHDRGNHKEELKDKNWTNTYTVESAFSLFKRGIVGNYHKLSVEHLDRYLGEFCCRYNRRHQQAKLFDMALHNLANRKPSPYKDLTF</sequence>
<reference evidence="2 3" key="1">
    <citation type="submission" date="2020-08" db="EMBL/GenBank/DDBJ databases">
        <title>Genomic Encyclopedia of Type Strains, Phase IV (KMG-V): Genome sequencing to study the core and pangenomes of soil and plant-associated prokaryotes.</title>
        <authorList>
            <person name="Whitman W."/>
        </authorList>
    </citation>
    <scope>NUCLEOTIDE SEQUENCE [LARGE SCALE GENOMIC DNA]</scope>
    <source>
        <strain evidence="2 3">X5P2</strain>
    </source>
</reference>